<keyword evidence="1" id="KW-0449">Lipoprotein</keyword>
<sequence length="68" mass="7701">MIKHLKFQPHFFIFAAMFTLTACTPTIQLDTPKEGITINMNVVVDHNIKVEMDEKSQKAVGEVEPAKK</sequence>
<dbReference type="GeneID" id="93298883"/>
<dbReference type="RefSeq" id="WP_005695183.1">
    <property type="nucleotide sequence ID" value="NZ_CP063110.1"/>
</dbReference>
<evidence type="ECO:0000313" key="2">
    <source>
        <dbReference type="Proteomes" id="UP000595009"/>
    </source>
</evidence>
<reference evidence="1 2" key="1">
    <citation type="submission" date="2020-10" db="EMBL/GenBank/DDBJ databases">
        <title>Genomic diversity and antimicrobial resistance of Haemophilus colonising the airways of young children with cystic fibrosis.</title>
        <authorList>
            <person name="Watts S.C."/>
            <person name="Judd L.M."/>
            <person name="Carzino R."/>
            <person name="Ranganathan S."/>
            <person name="Holt K.E."/>
        </authorList>
    </citation>
    <scope>NUCLEOTIDE SEQUENCE [LARGE SCALE GENOMIC DNA]</scope>
    <source>
        <strain evidence="1 2">M1C137_2</strain>
    </source>
</reference>
<dbReference type="OMA" id="TINMNVI"/>
<gene>
    <name evidence="1" type="ORF">INP94_01765</name>
</gene>
<dbReference type="Pfam" id="PF13617">
    <property type="entry name" value="Lipoprotein_19"/>
    <property type="match status" value="1"/>
</dbReference>
<proteinExistence type="predicted"/>
<dbReference type="InterPro" id="IPR025985">
    <property type="entry name" value="YnbE"/>
</dbReference>
<name>A0A369YH78_HAEPA</name>
<dbReference type="AlphaFoldDB" id="A0A369YH78"/>
<dbReference type="EMBL" id="CP063120">
    <property type="protein sequence ID" value="QOR17642.1"/>
    <property type="molecule type" value="Genomic_DNA"/>
</dbReference>
<accession>A0A369YH78</accession>
<dbReference type="Proteomes" id="UP000595009">
    <property type="component" value="Chromosome"/>
</dbReference>
<organism evidence="1 2">
    <name type="scientific">Haemophilus parainfluenzae</name>
    <dbReference type="NCBI Taxonomy" id="729"/>
    <lineage>
        <taxon>Bacteria</taxon>
        <taxon>Pseudomonadati</taxon>
        <taxon>Pseudomonadota</taxon>
        <taxon>Gammaproteobacteria</taxon>
        <taxon>Pasteurellales</taxon>
        <taxon>Pasteurellaceae</taxon>
        <taxon>Haemophilus</taxon>
    </lineage>
</organism>
<dbReference type="PROSITE" id="PS51257">
    <property type="entry name" value="PROKAR_LIPOPROTEIN"/>
    <property type="match status" value="1"/>
</dbReference>
<evidence type="ECO:0000313" key="1">
    <source>
        <dbReference type="EMBL" id="QOR17642.1"/>
    </source>
</evidence>
<protein>
    <submittedName>
        <fullName evidence="1">YnbE family lipoprotein</fullName>
    </submittedName>
</protein>